<comment type="subcellular location">
    <subcellularLocation>
        <location evidence="1 15">Cytoplasm</location>
    </subcellularLocation>
</comment>
<evidence type="ECO:0000256" key="6">
    <source>
        <dbReference type="ARBA" id="ARBA00022490"/>
    </source>
</evidence>
<feature type="active site" description="Nucleophile" evidence="15">
    <location>
        <position position="254"/>
    </location>
</feature>
<comment type="similarity">
    <text evidence="3 14">Belongs to the glycosyl hydrolase 13 family.</text>
</comment>
<evidence type="ECO:0000313" key="21">
    <source>
        <dbReference type="Proteomes" id="UP000306223"/>
    </source>
</evidence>
<dbReference type="NCBIfam" id="TIGR02402">
    <property type="entry name" value="trehalose_TreZ"/>
    <property type="match status" value="1"/>
</dbReference>
<organism evidence="20 21">
    <name type="scientific">Paracoccus hibiscisoli</name>
    <dbReference type="NCBI Taxonomy" id="2023261"/>
    <lineage>
        <taxon>Bacteria</taxon>
        <taxon>Pseudomonadati</taxon>
        <taxon>Pseudomonadota</taxon>
        <taxon>Alphaproteobacteria</taxon>
        <taxon>Rhodobacterales</taxon>
        <taxon>Paracoccaceae</taxon>
        <taxon>Paracoccus</taxon>
    </lineage>
</organism>
<comment type="caution">
    <text evidence="20">The sequence shown here is derived from an EMBL/GenBank/DDBJ whole genome shotgun (WGS) entry which is preliminary data.</text>
</comment>
<keyword evidence="9 14" id="KW-0326">Glycosidase</keyword>
<dbReference type="InterPro" id="IPR012768">
    <property type="entry name" value="Trehalose_TreZ"/>
</dbReference>
<feature type="binding site" evidence="16">
    <location>
        <begin position="252"/>
        <end position="257"/>
    </location>
    <ligand>
        <name>substrate</name>
    </ligand>
</feature>
<reference evidence="20 21" key="1">
    <citation type="submission" date="2019-04" db="EMBL/GenBank/DDBJ databases">
        <authorList>
            <person name="Li J."/>
        </authorList>
    </citation>
    <scope>NUCLEOTIDE SEQUENCE [LARGE SCALE GENOMIC DNA]</scope>
    <source>
        <strain evidence="20 21">CCTCC AB2016182</strain>
    </source>
</reference>
<dbReference type="CDD" id="cd11325">
    <property type="entry name" value="AmyAc_GTHase"/>
    <property type="match status" value="1"/>
</dbReference>
<feature type="active site" description="Proton donor" evidence="15">
    <location>
        <position position="287"/>
    </location>
</feature>
<evidence type="ECO:0000256" key="8">
    <source>
        <dbReference type="ARBA" id="ARBA00023277"/>
    </source>
</evidence>
<evidence type="ECO:0000256" key="16">
    <source>
        <dbReference type="PIRSR" id="PIRSR006337-2"/>
    </source>
</evidence>
<evidence type="ECO:0000256" key="12">
    <source>
        <dbReference type="ARBA" id="ARBA00034013"/>
    </source>
</evidence>
<dbReference type="InterPro" id="IPR044901">
    <property type="entry name" value="Trehalose_TreZ_E-set_sf"/>
</dbReference>
<dbReference type="SUPFAM" id="SSF81296">
    <property type="entry name" value="E set domains"/>
    <property type="match status" value="1"/>
</dbReference>
<evidence type="ECO:0000256" key="13">
    <source>
        <dbReference type="NCBIfam" id="TIGR02402"/>
    </source>
</evidence>
<dbReference type="GO" id="GO:0005737">
    <property type="term" value="C:cytoplasm"/>
    <property type="evidence" value="ECO:0007669"/>
    <property type="project" value="UniProtKB-SubCell"/>
</dbReference>
<evidence type="ECO:0000256" key="14">
    <source>
        <dbReference type="PIRNR" id="PIRNR006337"/>
    </source>
</evidence>
<evidence type="ECO:0000256" key="2">
    <source>
        <dbReference type="ARBA" id="ARBA00005199"/>
    </source>
</evidence>
<dbReference type="InterPro" id="IPR013783">
    <property type="entry name" value="Ig-like_fold"/>
</dbReference>
<accession>A0A4U0QJF1</accession>
<feature type="domain" description="Glycosyl hydrolase family 13 catalytic" evidence="19">
    <location>
        <begin position="110"/>
        <end position="469"/>
    </location>
</feature>
<feature type="region of interest" description="Disordered" evidence="18">
    <location>
        <begin position="535"/>
        <end position="564"/>
    </location>
</feature>
<evidence type="ECO:0000313" key="20">
    <source>
        <dbReference type="EMBL" id="TJZ81803.1"/>
    </source>
</evidence>
<evidence type="ECO:0000256" key="18">
    <source>
        <dbReference type="SAM" id="MobiDB-lite"/>
    </source>
</evidence>
<evidence type="ECO:0000256" key="1">
    <source>
        <dbReference type="ARBA" id="ARBA00004496"/>
    </source>
</evidence>
<keyword evidence="7 14" id="KW-0378">Hydrolase</keyword>
<sequence>MTGRFWGPVRDTAQGDGTWHFRLWSPSAGQVDLLTGDGSCPMQRDEAGLWQTSVPAFPGQTYQFRVDGQDIPDPASRLQAAGVNGPSVLVDMPAPRPWPGRPWSQAAICQLHVGCFTPEGTFATAAERLPGLAALGLTAIQLMPVGQFAGDRGWGYDGVLPYAPHPAYGSPGDLRRLVQAAHDCGMMVILDLVMNHFGPEGAWMHVAAPAFFDPARHTPWGAAINFDQPAVRDFWMGCAMHWLEGYGIDGLRLDAVHQMRGPGAQAFLTDLAAQVARLTPARHLITEDERNIPDLREAGHDAALNDDFHHAVHVALTRETDSYYAPFADDPVGDLALALSRGHVLEGQDRPGGPPRGAPCGHLPPTAFVNAIQTHDQIGNRALGERLLSLADPQAVRVAYGLLLAAPFIPMIFMGEERGDTAPFQFFADFDGDLAQAVRQGRAAEFPDIARRGDTVPDPIDPATMDRSRLTWAEDAHACGWMALTRRALAFRAAHVVPLLDSGQPDSSVTREGPGLIRALWQFPGGALALSLALGQPDPTPLPDPDLSVGQPGSPFSLTMKALQ</sequence>
<dbReference type="SUPFAM" id="SSF51445">
    <property type="entry name" value="(Trans)glycosidases"/>
    <property type="match status" value="1"/>
</dbReference>
<keyword evidence="8" id="KW-0119">Carbohydrate metabolism</keyword>
<dbReference type="EMBL" id="SUNH01000028">
    <property type="protein sequence ID" value="TJZ81803.1"/>
    <property type="molecule type" value="Genomic_DNA"/>
</dbReference>
<dbReference type="Gene3D" id="1.10.10.760">
    <property type="entry name" value="E-set domains of sugar-utilizing enzymes"/>
    <property type="match status" value="1"/>
</dbReference>
<dbReference type="Pfam" id="PF02922">
    <property type="entry name" value="CBM_48"/>
    <property type="match status" value="1"/>
</dbReference>
<dbReference type="GO" id="GO:0005992">
    <property type="term" value="P:trehalose biosynthetic process"/>
    <property type="evidence" value="ECO:0007669"/>
    <property type="project" value="UniProtKB-UniRule"/>
</dbReference>
<dbReference type="GO" id="GO:0033942">
    <property type="term" value="F:4-alpha-D-(1-&gt;4)-alpha-D-glucanotrehalose trehalohydrolase activity"/>
    <property type="evidence" value="ECO:0007669"/>
    <property type="project" value="UniProtKB-EC"/>
</dbReference>
<feature type="binding site" evidence="16">
    <location>
        <begin position="306"/>
        <end position="310"/>
    </location>
    <ligand>
        <name>substrate</name>
    </ligand>
</feature>
<dbReference type="EC" id="3.2.1.141" evidence="4 13"/>
<feature type="binding site" evidence="16">
    <location>
        <begin position="375"/>
        <end position="380"/>
    </location>
    <ligand>
        <name>substrate</name>
    </ligand>
</feature>
<evidence type="ECO:0000256" key="11">
    <source>
        <dbReference type="ARBA" id="ARBA00033284"/>
    </source>
</evidence>
<dbReference type="UniPathway" id="UPA00299"/>
<protein>
    <recommendedName>
        <fullName evidence="5 13">Malto-oligosyltrehalose trehalohydrolase</fullName>
        <shortName evidence="14">MTHase</shortName>
        <ecNumber evidence="4 13">3.2.1.141</ecNumber>
    </recommendedName>
    <alternativeName>
        <fullName evidence="11 14">4-alpha-D-((1-&gt;4)-alpha-D-glucano)trehalose trehalohydrolase</fullName>
    </alternativeName>
    <alternativeName>
        <fullName evidence="10 14">Maltooligosyl trehalose trehalohydrolase</fullName>
    </alternativeName>
</protein>
<dbReference type="InterPro" id="IPR006047">
    <property type="entry name" value="GH13_cat_dom"/>
</dbReference>
<evidence type="ECO:0000259" key="19">
    <source>
        <dbReference type="SMART" id="SM00642"/>
    </source>
</evidence>
<evidence type="ECO:0000256" key="15">
    <source>
        <dbReference type="PIRSR" id="PIRSR006337-1"/>
    </source>
</evidence>
<proteinExistence type="inferred from homology"/>
<evidence type="ECO:0000256" key="17">
    <source>
        <dbReference type="PIRSR" id="PIRSR006337-3"/>
    </source>
</evidence>
<comment type="pathway">
    <text evidence="2 14">Glycan biosynthesis; trehalose biosynthesis.</text>
</comment>
<dbReference type="PANTHER" id="PTHR43651">
    <property type="entry name" value="1,4-ALPHA-GLUCAN-BRANCHING ENZYME"/>
    <property type="match status" value="1"/>
</dbReference>
<evidence type="ECO:0000256" key="9">
    <source>
        <dbReference type="ARBA" id="ARBA00023295"/>
    </source>
</evidence>
<gene>
    <name evidence="20" type="primary">treZ</name>
    <name evidence="20" type="ORF">FA740_16310</name>
</gene>
<dbReference type="InterPro" id="IPR004193">
    <property type="entry name" value="Glyco_hydro_13_N"/>
</dbReference>
<dbReference type="InterPro" id="IPR017853">
    <property type="entry name" value="GH"/>
</dbReference>
<dbReference type="Pfam" id="PF00128">
    <property type="entry name" value="Alpha-amylase"/>
    <property type="match status" value="1"/>
</dbReference>
<name>A0A4U0QJF1_9RHOB</name>
<dbReference type="PIRSF" id="PIRSF006337">
    <property type="entry name" value="Trehalose_TreZ"/>
    <property type="match status" value="1"/>
</dbReference>
<feature type="site" description="Transition state stabilizer" evidence="17">
    <location>
        <position position="376"/>
    </location>
</feature>
<evidence type="ECO:0000256" key="3">
    <source>
        <dbReference type="ARBA" id="ARBA00008061"/>
    </source>
</evidence>
<dbReference type="PANTHER" id="PTHR43651:SF11">
    <property type="entry name" value="MALTO-OLIGOSYLTREHALOSE TREHALOHYDROLASE"/>
    <property type="match status" value="1"/>
</dbReference>
<comment type="catalytic activity">
    <reaction evidence="12 14">
        <text>hydrolysis of (1-&gt;4)-alpha-D-glucosidic linkage in 4-alpha-D-[(1-&gt;4)-alpha-D-glucanosyl]n trehalose to yield trehalose and (1-&gt;4)-alpha-D-glucan.</text>
        <dbReference type="EC" id="3.2.1.141"/>
    </reaction>
</comment>
<evidence type="ECO:0000256" key="4">
    <source>
        <dbReference type="ARBA" id="ARBA00012268"/>
    </source>
</evidence>
<dbReference type="InterPro" id="IPR014756">
    <property type="entry name" value="Ig_E-set"/>
</dbReference>
<dbReference type="SMART" id="SM00642">
    <property type="entry name" value="Aamy"/>
    <property type="match status" value="1"/>
</dbReference>
<dbReference type="Proteomes" id="UP000306223">
    <property type="component" value="Unassembled WGS sequence"/>
</dbReference>
<dbReference type="Gene3D" id="3.20.20.80">
    <property type="entry name" value="Glycosidases"/>
    <property type="match status" value="1"/>
</dbReference>
<keyword evidence="6" id="KW-0963">Cytoplasm</keyword>
<evidence type="ECO:0000256" key="10">
    <source>
        <dbReference type="ARBA" id="ARBA00032057"/>
    </source>
</evidence>
<dbReference type="OrthoDB" id="9800174at2"/>
<dbReference type="Gene3D" id="2.60.40.10">
    <property type="entry name" value="Immunoglobulins"/>
    <property type="match status" value="1"/>
</dbReference>
<evidence type="ECO:0000256" key="5">
    <source>
        <dbReference type="ARBA" id="ARBA00015938"/>
    </source>
</evidence>
<dbReference type="CDD" id="cd02853">
    <property type="entry name" value="E_set_MTHase_like_N"/>
    <property type="match status" value="1"/>
</dbReference>
<keyword evidence="21" id="KW-1185">Reference proteome</keyword>
<evidence type="ECO:0000256" key="7">
    <source>
        <dbReference type="ARBA" id="ARBA00022801"/>
    </source>
</evidence>
<dbReference type="AlphaFoldDB" id="A0A4U0QJF1"/>